<dbReference type="EMBL" id="JAJFAT010000037">
    <property type="protein sequence ID" value="MCC3146068.1"/>
    <property type="molecule type" value="Genomic_DNA"/>
</dbReference>
<dbReference type="AlphaFoldDB" id="A0AAW4X2Q3"/>
<proteinExistence type="predicted"/>
<evidence type="ECO:0000313" key="2">
    <source>
        <dbReference type="EMBL" id="MCC3146068.1"/>
    </source>
</evidence>
<dbReference type="Proteomes" id="UP001199296">
    <property type="component" value="Unassembled WGS sequence"/>
</dbReference>
<accession>A0AAW4X2Q3</accession>
<feature type="transmembrane region" description="Helical" evidence="1">
    <location>
        <begin position="6"/>
        <end position="23"/>
    </location>
</feature>
<reference evidence="2 3" key="1">
    <citation type="submission" date="2021-10" db="EMBL/GenBank/DDBJ databases">
        <authorList>
            <person name="Grouzdev D.S."/>
            <person name="Pantiukh K.S."/>
            <person name="Krutkina M.S."/>
        </authorList>
    </citation>
    <scope>NUCLEOTIDE SEQUENCE [LARGE SCALE GENOMIC DNA]</scope>
    <source>
        <strain evidence="2 3">Z-7514</strain>
    </source>
</reference>
<sequence length="60" mass="7201">MEELFSLISTYGFPMVLCIYLLMRFETLIRELKKSIDTLIVMNNSEQYNKTSIQKQKRLH</sequence>
<evidence type="ECO:0000313" key="3">
    <source>
        <dbReference type="Proteomes" id="UP001199296"/>
    </source>
</evidence>
<protein>
    <submittedName>
        <fullName evidence="2">YvrJ family protein</fullName>
    </submittedName>
</protein>
<organism evidence="2 3">
    <name type="scientific">Halanaerobium polyolivorans</name>
    <dbReference type="NCBI Taxonomy" id="2886943"/>
    <lineage>
        <taxon>Bacteria</taxon>
        <taxon>Bacillati</taxon>
        <taxon>Bacillota</taxon>
        <taxon>Clostridia</taxon>
        <taxon>Halanaerobiales</taxon>
        <taxon>Halanaerobiaceae</taxon>
        <taxon>Halanaerobium</taxon>
    </lineage>
</organism>
<dbReference type="RefSeq" id="WP_229346765.1">
    <property type="nucleotide sequence ID" value="NZ_JAJFAT010000037.1"/>
</dbReference>
<keyword evidence="3" id="KW-1185">Reference proteome</keyword>
<keyword evidence="1" id="KW-0472">Membrane</keyword>
<comment type="caution">
    <text evidence="2">The sequence shown here is derived from an EMBL/GenBank/DDBJ whole genome shotgun (WGS) entry which is preliminary data.</text>
</comment>
<keyword evidence="1" id="KW-0812">Transmembrane</keyword>
<gene>
    <name evidence="2" type="ORF">LJ207_12185</name>
</gene>
<keyword evidence="1" id="KW-1133">Transmembrane helix</keyword>
<dbReference type="InterPro" id="IPR024419">
    <property type="entry name" value="YvrJ"/>
</dbReference>
<name>A0AAW4X2Q3_9FIRM</name>
<evidence type="ECO:0000256" key="1">
    <source>
        <dbReference type="SAM" id="Phobius"/>
    </source>
</evidence>
<dbReference type="Pfam" id="PF12841">
    <property type="entry name" value="YvrJ"/>
    <property type="match status" value="1"/>
</dbReference>